<sequence length="378" mass="44847">MKNIVDIYLVLSFFIYIIACAVIYMIAKDILNFRFFKKVKAIKPKFEAEILKQLSCVKNGTDISKMDISYVIEKLKYRPYIKVFNNTIEVFNKDINNHKYTKTYMENFEDIVNRYVLKHKLKDNTLKTYMTINLGEYKLSNYEISEFLLSCINTKSIYLRVAALESISKIGNINTLKSAIEYVSKEEKYINNKVFTDIINQFGGDKSELDKYLINDLKEFNESFQKVIVEHFKNNKTTFVKEELLNILKDNISKEINISIVKYFTIIKYDECKYIIIEFLKNGDWEYRAVCASALKNYKCELSEQALLKSINDKNWYVRYNSAISILKFGDKDLINYILENDDKYAKDILFYAMFMDNKISYEEYLEKLEEIEVEYQC</sequence>
<evidence type="ECO:0000313" key="3">
    <source>
        <dbReference type="Proteomes" id="UP000015688"/>
    </source>
</evidence>
<dbReference type="EMBL" id="AVNC01000015">
    <property type="protein sequence ID" value="EQK43597.1"/>
    <property type="molecule type" value="Genomic_DNA"/>
</dbReference>
<keyword evidence="1" id="KW-0472">Membrane</keyword>
<organism evidence="2 3">
    <name type="scientific">Paraclostridium bifermentans ATCC 638 = DSM 14991</name>
    <dbReference type="NCBI Taxonomy" id="1233171"/>
    <lineage>
        <taxon>Bacteria</taxon>
        <taxon>Bacillati</taxon>
        <taxon>Bacillota</taxon>
        <taxon>Clostridia</taxon>
        <taxon>Peptostreptococcales</taxon>
        <taxon>Peptostreptococcaceae</taxon>
        <taxon>Paraclostridium</taxon>
    </lineage>
</organism>
<dbReference type="Proteomes" id="UP000015688">
    <property type="component" value="Unassembled WGS sequence"/>
</dbReference>
<reference evidence="2 3" key="1">
    <citation type="submission" date="2013-06" db="EMBL/GenBank/DDBJ databases">
        <authorList>
            <person name="Walk S."/>
            <person name="Aronoff D."/>
            <person name="Young V.Y."/>
            <person name="Marsh J."/>
            <person name="Harrison L."/>
            <person name="Daugherty S.C."/>
            <person name="Shefchek K.A."/>
            <person name="Hine E.E."/>
            <person name="Tallon L.J."/>
            <person name="Sadzewicz L.K."/>
            <person name="Rasko D.A."/>
        </authorList>
    </citation>
    <scope>NUCLEOTIDE SEQUENCE [LARGE SCALE GENOMIC DNA]</scope>
    <source>
        <strain evidence="2 3">ATCC 638</strain>
    </source>
</reference>
<dbReference type="RefSeq" id="WP_021433647.1">
    <property type="nucleotide sequence ID" value="NZ_AVNC01000015.1"/>
</dbReference>
<name>T4VSC8_PARBF</name>
<dbReference type="GeneID" id="67473380"/>
<dbReference type="InterPro" id="IPR011989">
    <property type="entry name" value="ARM-like"/>
</dbReference>
<gene>
    <name evidence="2" type="ORF">C672_2541</name>
</gene>
<evidence type="ECO:0000256" key="1">
    <source>
        <dbReference type="SAM" id="Phobius"/>
    </source>
</evidence>
<protein>
    <submittedName>
        <fullName evidence="2">HEAT repeats family protein</fullName>
    </submittedName>
</protein>
<keyword evidence="1" id="KW-1133">Transmembrane helix</keyword>
<evidence type="ECO:0000313" key="2">
    <source>
        <dbReference type="EMBL" id="EQK43597.1"/>
    </source>
</evidence>
<comment type="caution">
    <text evidence="2">The sequence shown here is derived from an EMBL/GenBank/DDBJ whole genome shotgun (WGS) entry which is preliminary data.</text>
</comment>
<accession>T4VSC8</accession>
<feature type="transmembrane region" description="Helical" evidence="1">
    <location>
        <begin position="7"/>
        <end position="27"/>
    </location>
</feature>
<keyword evidence="1" id="KW-0812">Transmembrane</keyword>
<dbReference type="PATRIC" id="fig|1233171.3.peg.2428"/>
<dbReference type="Gene3D" id="1.25.10.10">
    <property type="entry name" value="Leucine-rich Repeat Variant"/>
    <property type="match status" value="1"/>
</dbReference>
<dbReference type="InterPro" id="IPR016024">
    <property type="entry name" value="ARM-type_fold"/>
</dbReference>
<dbReference type="AlphaFoldDB" id="T4VSC8"/>
<proteinExistence type="predicted"/>
<dbReference type="SUPFAM" id="SSF48371">
    <property type="entry name" value="ARM repeat"/>
    <property type="match status" value="1"/>
</dbReference>